<reference evidence="8 10" key="3">
    <citation type="submission" date="2019-07" db="EMBL/GenBank/DDBJ databases">
        <title>Active sludge and wastewater microbial communities from Klosterneuburg, Austria.</title>
        <authorList>
            <person name="Wagner M."/>
        </authorList>
    </citation>
    <scope>NUCLEOTIDE SEQUENCE [LARGE SCALE GENOMIC DNA]</scope>
    <source>
        <strain evidence="8 10">Nm2</strain>
    </source>
</reference>
<dbReference type="KEGG" id="nco:AAW31_04380"/>
<dbReference type="OrthoDB" id="5295044at2"/>
<accession>A0A0F7KEG9</accession>
<dbReference type="InterPro" id="IPR006015">
    <property type="entry name" value="Universal_stress_UspA"/>
</dbReference>
<dbReference type="InterPro" id="IPR006016">
    <property type="entry name" value="UspA"/>
</dbReference>
<evidence type="ECO:0000256" key="1">
    <source>
        <dbReference type="ARBA" id="ARBA00004496"/>
    </source>
</evidence>
<dbReference type="GO" id="GO:0005737">
    <property type="term" value="C:cytoplasm"/>
    <property type="evidence" value="ECO:0007669"/>
    <property type="project" value="UniProtKB-SubCell"/>
</dbReference>
<gene>
    <name evidence="7" type="ORF">AAW31_04380</name>
    <name evidence="8" type="ORF">BCL69_105717</name>
</gene>
<dbReference type="EMBL" id="CP011451">
    <property type="protein sequence ID" value="AKH37222.1"/>
    <property type="molecule type" value="Genomic_DNA"/>
</dbReference>
<dbReference type="SUPFAM" id="SSF52402">
    <property type="entry name" value="Adenine nucleotide alpha hydrolases-like"/>
    <property type="match status" value="1"/>
</dbReference>
<evidence type="ECO:0000259" key="6">
    <source>
        <dbReference type="Pfam" id="PF00582"/>
    </source>
</evidence>
<comment type="subunit">
    <text evidence="3">Homodimer.</text>
</comment>
<comment type="similarity">
    <text evidence="2 5">Belongs to the universal stress protein A family.</text>
</comment>
<dbReference type="Pfam" id="PF00582">
    <property type="entry name" value="Usp"/>
    <property type="match status" value="1"/>
</dbReference>
<evidence type="ECO:0000256" key="3">
    <source>
        <dbReference type="ARBA" id="ARBA00011738"/>
    </source>
</evidence>
<evidence type="ECO:0000256" key="5">
    <source>
        <dbReference type="PIRNR" id="PIRNR006276"/>
    </source>
</evidence>
<keyword evidence="9" id="KW-1185">Reference proteome</keyword>
<evidence type="ECO:0000256" key="4">
    <source>
        <dbReference type="ARBA" id="ARBA00022490"/>
    </source>
</evidence>
<evidence type="ECO:0000313" key="7">
    <source>
        <dbReference type="EMBL" id="AKH37222.1"/>
    </source>
</evidence>
<evidence type="ECO:0000256" key="2">
    <source>
        <dbReference type="ARBA" id="ARBA00008791"/>
    </source>
</evidence>
<dbReference type="PATRIC" id="fig|44574.3.peg.1047"/>
<dbReference type="Proteomes" id="UP000034156">
    <property type="component" value="Chromosome"/>
</dbReference>
<dbReference type="Proteomes" id="UP000324176">
    <property type="component" value="Unassembled WGS sequence"/>
</dbReference>
<evidence type="ECO:0000313" key="8">
    <source>
        <dbReference type="EMBL" id="TYP80590.1"/>
    </source>
</evidence>
<dbReference type="InterPro" id="IPR014729">
    <property type="entry name" value="Rossmann-like_a/b/a_fold"/>
</dbReference>
<dbReference type="PIRSF" id="PIRSF006276">
    <property type="entry name" value="UspA"/>
    <property type="match status" value="1"/>
</dbReference>
<feature type="domain" description="UspA" evidence="6">
    <location>
        <begin position="4"/>
        <end position="143"/>
    </location>
</feature>
<dbReference type="EMBL" id="VNHT01000057">
    <property type="protein sequence ID" value="TYP80590.1"/>
    <property type="molecule type" value="Genomic_DNA"/>
</dbReference>
<dbReference type="PANTHER" id="PTHR46268:SF23">
    <property type="entry name" value="UNIVERSAL STRESS PROTEIN A-RELATED"/>
    <property type="match status" value="1"/>
</dbReference>
<keyword evidence="4 5" id="KW-0963">Cytoplasm</keyword>
<evidence type="ECO:0000313" key="9">
    <source>
        <dbReference type="Proteomes" id="UP000034156"/>
    </source>
</evidence>
<dbReference type="PRINTS" id="PR01438">
    <property type="entry name" value="UNVRSLSTRESS"/>
</dbReference>
<reference evidence="9" key="1">
    <citation type="submission" date="2015-05" db="EMBL/GenBank/DDBJ databases">
        <title>Draft genome of Nitrosomonas communis strain Nm2.</title>
        <authorList>
            <person name="Kozlowski J.A."/>
            <person name="Kits K.D."/>
            <person name="Stein L.Y."/>
        </authorList>
    </citation>
    <scope>NUCLEOTIDE SEQUENCE [LARGE SCALE GENOMIC DNA]</scope>
    <source>
        <strain evidence="9">Nm2</strain>
    </source>
</reference>
<protein>
    <recommendedName>
        <fullName evidence="5">Universal stress protein</fullName>
    </recommendedName>
</protein>
<reference evidence="7 9" key="2">
    <citation type="journal article" date="2016" name="Genome Announc.">
        <title>Genome Sequence of Nitrosomonas communis Strain Nm2, a Mesophilic Ammonia-Oxidizing Bacterium Isolated from Mediterranean Soil.</title>
        <authorList>
            <person name="Kozlowski J.A."/>
            <person name="Kits K.D."/>
            <person name="Stein L.Y."/>
        </authorList>
    </citation>
    <scope>NUCLEOTIDE SEQUENCE [LARGE SCALE GENOMIC DNA]</scope>
    <source>
        <strain evidence="7 9">Nm2</strain>
    </source>
</reference>
<organism evidence="7 9">
    <name type="scientific">Nitrosomonas communis</name>
    <dbReference type="NCBI Taxonomy" id="44574"/>
    <lineage>
        <taxon>Bacteria</taxon>
        <taxon>Pseudomonadati</taxon>
        <taxon>Pseudomonadota</taxon>
        <taxon>Betaproteobacteria</taxon>
        <taxon>Nitrosomonadales</taxon>
        <taxon>Nitrosomonadaceae</taxon>
        <taxon>Nitrosomonas</taxon>
    </lineage>
</organism>
<name>A0A0F7KEG9_9PROT</name>
<proteinExistence type="inferred from homology"/>
<sequence length="157" mass="17685">MADYQHILLAVDFSDEDTYVARKAERLATFFNAKLSVIHILDNIPMPDTAYGTEIPLYSDSPYELLEIEKNKLIHTANQLTIDPTNLWLIWGKPEIEIIRIANREDIDLIVVGSHGRHGLALLLGSTASSVLHHAQCDVLAVRLQDEWAESTIFAYS</sequence>
<dbReference type="Gene3D" id="3.40.50.620">
    <property type="entry name" value="HUPs"/>
    <property type="match status" value="1"/>
</dbReference>
<dbReference type="RefSeq" id="WP_046849315.1">
    <property type="nucleotide sequence ID" value="NZ_CP011451.1"/>
</dbReference>
<comment type="subcellular location">
    <subcellularLocation>
        <location evidence="1 5">Cytoplasm</location>
    </subcellularLocation>
</comment>
<dbReference type="PANTHER" id="PTHR46268">
    <property type="entry name" value="STRESS RESPONSE PROTEIN NHAX"/>
    <property type="match status" value="1"/>
</dbReference>
<evidence type="ECO:0000313" key="10">
    <source>
        <dbReference type="Proteomes" id="UP000324176"/>
    </source>
</evidence>
<dbReference type="AlphaFoldDB" id="A0A0F7KEG9"/>